<gene>
    <name evidence="1" type="ORF">DSM3645_29282</name>
</gene>
<name>A3ZPS6_9BACT</name>
<comment type="caution">
    <text evidence="1">The sequence shown here is derived from an EMBL/GenBank/DDBJ whole genome shotgun (WGS) entry which is preliminary data.</text>
</comment>
<dbReference type="RefSeq" id="WP_002653747.1">
    <property type="nucleotide sequence ID" value="NZ_CH672376.1"/>
</dbReference>
<dbReference type="EMBL" id="AANZ01000004">
    <property type="protein sequence ID" value="EAQ81756.1"/>
    <property type="molecule type" value="Genomic_DNA"/>
</dbReference>
<dbReference type="AlphaFoldDB" id="A3ZPS6"/>
<organism evidence="1 2">
    <name type="scientific">Blastopirellula marina DSM 3645</name>
    <dbReference type="NCBI Taxonomy" id="314230"/>
    <lineage>
        <taxon>Bacteria</taxon>
        <taxon>Pseudomonadati</taxon>
        <taxon>Planctomycetota</taxon>
        <taxon>Planctomycetia</taxon>
        <taxon>Pirellulales</taxon>
        <taxon>Pirellulaceae</taxon>
        <taxon>Blastopirellula</taxon>
    </lineage>
</organism>
<dbReference type="Proteomes" id="UP000004358">
    <property type="component" value="Unassembled WGS sequence"/>
</dbReference>
<dbReference type="HOGENOM" id="CLU_2255654_0_0_0"/>
<feature type="non-terminal residue" evidence="1">
    <location>
        <position position="1"/>
    </location>
</feature>
<evidence type="ECO:0000313" key="2">
    <source>
        <dbReference type="Proteomes" id="UP000004358"/>
    </source>
</evidence>
<evidence type="ECO:0000313" key="1">
    <source>
        <dbReference type="EMBL" id="EAQ81756.1"/>
    </source>
</evidence>
<protein>
    <submittedName>
        <fullName evidence="1">Uncharacterized protein</fullName>
    </submittedName>
</protein>
<sequence length="104" mass="11903">DVQVYEGAVDVYLHAFQGNVSQDNRLSAGEAYSFDKTSRALPFAPERFLRTFPKTPRKTKTELAYNRSEIEMIHVRRTAQPPVIDGNLEEWDLSEAFTAAWIEP</sequence>
<reference evidence="1 2" key="1">
    <citation type="submission" date="2006-02" db="EMBL/GenBank/DDBJ databases">
        <authorList>
            <person name="Amann R."/>
            <person name="Ferriera S."/>
            <person name="Johnson J."/>
            <person name="Kravitz S."/>
            <person name="Halpern A."/>
            <person name="Remington K."/>
            <person name="Beeson K."/>
            <person name="Tran B."/>
            <person name="Rogers Y.-H."/>
            <person name="Friedman R."/>
            <person name="Venter J.C."/>
        </authorList>
    </citation>
    <scope>NUCLEOTIDE SEQUENCE [LARGE SCALE GENOMIC DNA]</scope>
    <source>
        <strain evidence="1 2">DSM 3645</strain>
    </source>
</reference>
<accession>A3ZPS6</accession>
<proteinExistence type="predicted"/>